<dbReference type="SUPFAM" id="SSF52540">
    <property type="entry name" value="P-loop containing nucleoside triphosphate hydrolases"/>
    <property type="match status" value="1"/>
</dbReference>
<dbReference type="InterPro" id="IPR002182">
    <property type="entry name" value="NB-ARC"/>
</dbReference>
<dbReference type="InterPro" id="IPR000845">
    <property type="entry name" value="Nucleoside_phosphorylase_d"/>
</dbReference>
<dbReference type="Pfam" id="PF13374">
    <property type="entry name" value="TPR_10"/>
    <property type="match status" value="1"/>
</dbReference>
<feature type="compositionally biased region" description="Polar residues" evidence="1">
    <location>
        <begin position="1297"/>
        <end position="1322"/>
    </location>
</feature>
<protein>
    <submittedName>
        <fullName evidence="4">Uncharacterized protein</fullName>
    </submittedName>
</protein>
<dbReference type="PANTHER" id="PTHR46082:SF6">
    <property type="entry name" value="AAA+ ATPASE DOMAIN-CONTAINING PROTEIN-RELATED"/>
    <property type="match status" value="1"/>
</dbReference>
<name>A0A1X7S2R7_ZYMT9</name>
<dbReference type="Pfam" id="PF00931">
    <property type="entry name" value="NB-ARC"/>
    <property type="match status" value="1"/>
</dbReference>
<dbReference type="InterPro" id="IPR035994">
    <property type="entry name" value="Nucleoside_phosphorylase_sf"/>
</dbReference>
<keyword evidence="5" id="KW-1185">Reference proteome</keyword>
<dbReference type="SMART" id="SM00028">
    <property type="entry name" value="TPR"/>
    <property type="match status" value="7"/>
</dbReference>
<dbReference type="Gene3D" id="3.40.50.300">
    <property type="entry name" value="P-loop containing nucleotide triphosphate hydrolases"/>
    <property type="match status" value="1"/>
</dbReference>
<evidence type="ECO:0000259" key="3">
    <source>
        <dbReference type="Pfam" id="PF01048"/>
    </source>
</evidence>
<evidence type="ECO:0000313" key="5">
    <source>
        <dbReference type="Proteomes" id="UP000215127"/>
    </source>
</evidence>
<feature type="domain" description="Nucleoside phosphorylase" evidence="3">
    <location>
        <begin position="17"/>
        <end position="299"/>
    </location>
</feature>
<dbReference type="Gene3D" id="3.40.50.1580">
    <property type="entry name" value="Nucleoside phosphorylase domain"/>
    <property type="match status" value="1"/>
</dbReference>
<dbReference type="Pfam" id="PF13424">
    <property type="entry name" value="TPR_12"/>
    <property type="match status" value="2"/>
</dbReference>
<dbReference type="InterPro" id="IPR019734">
    <property type="entry name" value="TPR_rpt"/>
</dbReference>
<dbReference type="GO" id="GO:0043531">
    <property type="term" value="F:ADP binding"/>
    <property type="evidence" value="ECO:0007669"/>
    <property type="project" value="InterPro"/>
</dbReference>
<dbReference type="GO" id="GO:0009116">
    <property type="term" value="P:nucleoside metabolic process"/>
    <property type="evidence" value="ECO:0007669"/>
    <property type="project" value="InterPro"/>
</dbReference>
<dbReference type="Proteomes" id="UP000215127">
    <property type="component" value="Chromosome 9"/>
</dbReference>
<sequence>MANLSPPPATRDDFETAIICALPEERDTVEALMTRDFKSEGKIYGKLENDDNTYTLGVLGNKPVVLVAPRDMGTTNTRDLARGLKISFSKVTWAFVVGIAGGAPFVPDGPGWKKSGIQLGDVVVSTQVIEYDFGREFENGFKRKTEVESVLSRAPQKVANFINQFKLGRSAAFRRILAKTNADLTSHSNLQTGKGEDHEHPGANADHVYGLGYRHKHQDPEACTKCSQCTEWYHEVCATALTADCLTLGCKPHHSNNDIKEAQIHFGRYASGNAVMKSGHRRDLLIRDEGVIAFEMEGAGAWEVFGTIVVKGIVDYADSHKNKKWRGYSAARAALCAAAMIEEIELPEKPRPANILQRDTPQQLWLPPRQANPRYTGYTDVLERLQNCMLPQDDGRDSTQAVFVLSGMGGVGKSETVLQFVSKNEKALRQKFWAVLWVDNSSDISTRADFKRIGNLCGWPLDDTDALYGVKDRLASLTTSTLLILDNCDDTETDYSRYIPNGTQVSVILTTRLSDAGKYATVGSQGQGRKLFHRLRGLDEESAVKLLLDASEVQEPGQDDHEQAKQIGFALEFHPLALTIASSLIRSRMYSLEEYANALGSRLTQKELLDTKSEQARYQKLSATFEVSAECLQRMASTDPSAKRALALLDVLGFMHHKGVAEEIFVQAWTYEEELLSKWIEDDGDDGDVLLSRYNNGEWHDDDPQISSQLDVCALCYVYALTMYWADSAHTVGVSEYILELSLKCKLPQANILRAQRLLGTAYGVDRRFPEAIEILERAERSHQEACPEYHEVGASIRHARGQAYHDQGQISKALDKLEYTVKAQTKLQNLDLLAIQHELGRAYLANGQTSAAIETLKHVVKSEEMLPESDPDRLSSQHALGSALYEKGQIPEAIEIGEHVVNVRRESLPEDDQTRLASEHSLAVYYREDGQTSRAVEMLEHVVKVRDMLPESHPWRLDSRHELARAFFKNGQISRAVEMLEHVVKVREMLPESHSDRLRSQHELAVAYLEDGQISKAVELLEHVVKLRSMLPESHLDRLKAQHSLAVAHLDNGQISKAVEMLEHVVNLREMLPELHPDQLNSQRELALAYQSNGQINAAMAVWYMVYTVLEAAVPTNHLDLTAAEDRMIRTAHIHASTDAESHHSEKMVCPGIASMLERARARIESTSGHAGSMPSKDSLVEMALRKALMLEQARADSMSAEGTSGYASGILSEDSLVEALTREQVSAGADSDPEAQRVSSSSNTIGEQPSARSTSAEQLLDQAHEQQEVQSSEIWLEDTNRHEELDTEPGYAGPASTTRQTSTGLELAEQSDQNRAPQTMKLSEERLRDLELSSEFIPRQIFASSAKGKEAAGRSPALWRRMKTALRPRQRG</sequence>
<proteinExistence type="predicted"/>
<evidence type="ECO:0000313" key="4">
    <source>
        <dbReference type="EMBL" id="SMQ53945.1"/>
    </source>
</evidence>
<feature type="compositionally biased region" description="Polar residues" evidence="1">
    <location>
        <begin position="1239"/>
        <end position="1259"/>
    </location>
</feature>
<dbReference type="Pfam" id="PF01048">
    <property type="entry name" value="PNP_UDP_1"/>
    <property type="match status" value="1"/>
</dbReference>
<feature type="region of interest" description="Disordered" evidence="1">
    <location>
        <begin position="1224"/>
        <end position="1322"/>
    </location>
</feature>
<dbReference type="SUPFAM" id="SSF48452">
    <property type="entry name" value="TPR-like"/>
    <property type="match status" value="2"/>
</dbReference>
<dbReference type="Gene3D" id="1.25.40.10">
    <property type="entry name" value="Tetratricopeptide repeat domain"/>
    <property type="match status" value="2"/>
</dbReference>
<dbReference type="InterPro" id="IPR011990">
    <property type="entry name" value="TPR-like_helical_dom_sf"/>
</dbReference>
<evidence type="ECO:0000256" key="1">
    <source>
        <dbReference type="SAM" id="MobiDB-lite"/>
    </source>
</evidence>
<feature type="domain" description="NB-ARC" evidence="2">
    <location>
        <begin position="397"/>
        <end position="547"/>
    </location>
</feature>
<reference evidence="4 5" key="1">
    <citation type="submission" date="2016-06" db="EMBL/GenBank/DDBJ databases">
        <authorList>
            <person name="Kjaerup R.B."/>
            <person name="Dalgaard T.S."/>
            <person name="Juul-Madsen H.R."/>
        </authorList>
    </citation>
    <scope>NUCLEOTIDE SEQUENCE [LARGE SCALE GENOMIC DNA]</scope>
</reference>
<dbReference type="InterPro" id="IPR053137">
    <property type="entry name" value="NLR-like"/>
</dbReference>
<dbReference type="EMBL" id="LT853700">
    <property type="protein sequence ID" value="SMQ53945.1"/>
    <property type="molecule type" value="Genomic_DNA"/>
</dbReference>
<dbReference type="GO" id="GO:0003824">
    <property type="term" value="F:catalytic activity"/>
    <property type="evidence" value="ECO:0007669"/>
    <property type="project" value="InterPro"/>
</dbReference>
<evidence type="ECO:0000259" key="2">
    <source>
        <dbReference type="Pfam" id="PF00931"/>
    </source>
</evidence>
<organism evidence="4 5">
    <name type="scientific">Zymoseptoria tritici (strain ST99CH_3D7)</name>
    <dbReference type="NCBI Taxonomy" id="1276538"/>
    <lineage>
        <taxon>Eukaryota</taxon>
        <taxon>Fungi</taxon>
        <taxon>Dikarya</taxon>
        <taxon>Ascomycota</taxon>
        <taxon>Pezizomycotina</taxon>
        <taxon>Dothideomycetes</taxon>
        <taxon>Dothideomycetidae</taxon>
        <taxon>Mycosphaerellales</taxon>
        <taxon>Mycosphaerellaceae</taxon>
        <taxon>Zymoseptoria</taxon>
    </lineage>
</organism>
<accession>A0A1X7S2R7</accession>
<gene>
    <name evidence="4" type="ORF">ZT3D7_G9099</name>
</gene>
<dbReference type="PANTHER" id="PTHR46082">
    <property type="entry name" value="ATP/GTP-BINDING PROTEIN-RELATED"/>
    <property type="match status" value="1"/>
</dbReference>
<dbReference type="STRING" id="1276538.A0A1X7S2R7"/>
<dbReference type="InterPro" id="IPR027417">
    <property type="entry name" value="P-loop_NTPase"/>
</dbReference>
<dbReference type="SUPFAM" id="SSF53167">
    <property type="entry name" value="Purine and uridine phosphorylases"/>
    <property type="match status" value="1"/>
</dbReference>